<evidence type="ECO:0000256" key="8">
    <source>
        <dbReference type="ARBA" id="ARBA00023125"/>
    </source>
</evidence>
<evidence type="ECO:0000313" key="14">
    <source>
        <dbReference type="EMBL" id="OIP41869.1"/>
    </source>
</evidence>
<comment type="caution">
    <text evidence="14">The sequence shown here is derived from an EMBL/GenBank/DDBJ whole genome shotgun (WGS) entry which is preliminary data.</text>
</comment>
<dbReference type="EMBL" id="MNYI01000068">
    <property type="protein sequence ID" value="OIP41869.1"/>
    <property type="molecule type" value="Genomic_DNA"/>
</dbReference>
<dbReference type="SUPFAM" id="SSF56349">
    <property type="entry name" value="DNA breaking-rejoining enzymes"/>
    <property type="match status" value="1"/>
</dbReference>
<feature type="active site" evidence="11">
    <location>
        <position position="247"/>
    </location>
</feature>
<evidence type="ECO:0000256" key="1">
    <source>
        <dbReference type="ARBA" id="ARBA00004496"/>
    </source>
</evidence>
<dbReference type="InterPro" id="IPR044068">
    <property type="entry name" value="CB"/>
</dbReference>
<keyword evidence="10 11" id="KW-0131">Cell cycle</keyword>
<proteinExistence type="inferred from homology"/>
<feature type="active site" evidence="11">
    <location>
        <position position="146"/>
    </location>
</feature>
<keyword evidence="5 11" id="KW-0132">Cell division</keyword>
<evidence type="ECO:0000256" key="6">
    <source>
        <dbReference type="ARBA" id="ARBA00022829"/>
    </source>
</evidence>
<dbReference type="Pfam" id="PF02899">
    <property type="entry name" value="Phage_int_SAM_1"/>
    <property type="match status" value="1"/>
</dbReference>
<evidence type="ECO:0000256" key="10">
    <source>
        <dbReference type="ARBA" id="ARBA00023306"/>
    </source>
</evidence>
<dbReference type="SUPFAM" id="SSF47823">
    <property type="entry name" value="lambda integrase-like, N-terminal domain"/>
    <property type="match status" value="1"/>
</dbReference>
<name>A0A1J5E0K8_9BACT</name>
<reference evidence="14 15" key="1">
    <citation type="journal article" date="2016" name="Environ. Microbiol.">
        <title>Genomic resolution of a cold subsurface aquifer community provides metabolic insights for novel microbes adapted to high CO concentrations.</title>
        <authorList>
            <person name="Probst A.J."/>
            <person name="Castelle C.J."/>
            <person name="Singh A."/>
            <person name="Brown C.T."/>
            <person name="Anantharaman K."/>
            <person name="Sharon I."/>
            <person name="Hug L.A."/>
            <person name="Burstein D."/>
            <person name="Emerson J.B."/>
            <person name="Thomas B.C."/>
            <person name="Banfield J.F."/>
        </authorList>
    </citation>
    <scope>NUCLEOTIDE SEQUENCE [LARGE SCALE GENOMIC DNA]</scope>
    <source>
        <strain evidence="14">CG2_30_40_21</strain>
    </source>
</reference>
<dbReference type="InterPro" id="IPR010998">
    <property type="entry name" value="Integrase_recombinase_N"/>
</dbReference>
<keyword evidence="8 11" id="KW-0238">DNA-binding</keyword>
<feature type="active site" evidence="11">
    <location>
        <position position="170"/>
    </location>
</feature>
<dbReference type="Proteomes" id="UP000183085">
    <property type="component" value="Unassembled WGS sequence"/>
</dbReference>
<keyword evidence="4 11" id="KW-0963">Cytoplasm</keyword>
<dbReference type="GO" id="GO:0009037">
    <property type="term" value="F:tyrosine-based site-specific recombinase activity"/>
    <property type="evidence" value="ECO:0007669"/>
    <property type="project" value="UniProtKB-UniRule"/>
</dbReference>
<comment type="subunit">
    <text evidence="11">Forms a cyclic heterotetrameric complex composed of two molecules of XerC and two molecules of XerD.</text>
</comment>
<dbReference type="PANTHER" id="PTHR30349">
    <property type="entry name" value="PHAGE INTEGRASE-RELATED"/>
    <property type="match status" value="1"/>
</dbReference>
<dbReference type="Gene3D" id="1.10.150.130">
    <property type="match status" value="1"/>
</dbReference>
<evidence type="ECO:0000256" key="3">
    <source>
        <dbReference type="ARBA" id="ARBA00015810"/>
    </source>
</evidence>
<dbReference type="InterPro" id="IPR050090">
    <property type="entry name" value="Tyrosine_recombinase_XerCD"/>
</dbReference>
<dbReference type="PROSITE" id="PS51898">
    <property type="entry name" value="TYR_RECOMBINASE"/>
    <property type="match status" value="1"/>
</dbReference>
<organism evidence="14 15">
    <name type="scientific">Candidatus Desantisbacteria bacterium CG2_30_40_21</name>
    <dbReference type="NCBI Taxonomy" id="1817895"/>
    <lineage>
        <taxon>Bacteria</taxon>
        <taxon>Candidatus Desantisiibacteriota</taxon>
    </lineage>
</organism>
<accession>A0A1J5E0K8</accession>
<dbReference type="HAMAP" id="MF_01807">
    <property type="entry name" value="Recomb_XerD"/>
    <property type="match status" value="1"/>
</dbReference>
<evidence type="ECO:0000259" key="12">
    <source>
        <dbReference type="PROSITE" id="PS51898"/>
    </source>
</evidence>
<evidence type="ECO:0000313" key="15">
    <source>
        <dbReference type="Proteomes" id="UP000183085"/>
    </source>
</evidence>
<dbReference type="CDD" id="cd00798">
    <property type="entry name" value="INT_XerDC_C"/>
    <property type="match status" value="1"/>
</dbReference>
<evidence type="ECO:0000256" key="5">
    <source>
        <dbReference type="ARBA" id="ARBA00022618"/>
    </source>
</evidence>
<dbReference type="InterPro" id="IPR011932">
    <property type="entry name" value="Recomb_XerD"/>
</dbReference>
<dbReference type="PROSITE" id="PS51900">
    <property type="entry name" value="CB"/>
    <property type="match status" value="1"/>
</dbReference>
<feature type="active site" evidence="11">
    <location>
        <position position="273"/>
    </location>
</feature>
<dbReference type="GO" id="GO:0007059">
    <property type="term" value="P:chromosome segregation"/>
    <property type="evidence" value="ECO:0007669"/>
    <property type="project" value="UniProtKB-UniRule"/>
</dbReference>
<evidence type="ECO:0000256" key="9">
    <source>
        <dbReference type="ARBA" id="ARBA00023172"/>
    </source>
</evidence>
<feature type="domain" description="Tyr recombinase" evidence="12">
    <location>
        <begin position="106"/>
        <end position="295"/>
    </location>
</feature>
<dbReference type="GO" id="GO:0005737">
    <property type="term" value="C:cytoplasm"/>
    <property type="evidence" value="ECO:0007669"/>
    <property type="project" value="UniProtKB-SubCell"/>
</dbReference>
<keyword evidence="9 11" id="KW-0233">DNA recombination</keyword>
<comment type="function">
    <text evidence="11">Site-specific tyrosine recombinase, which acts by catalyzing the cutting and rejoining of the recombining DNA molecules. The XerC-XerD complex is essential to convert dimers of the bacterial chromosome into monomers to permit their segregation at cell division. It also contributes to the segregational stability of plasmids.</text>
</comment>
<comment type="subcellular location">
    <subcellularLocation>
        <location evidence="1 11">Cytoplasm</location>
    </subcellularLocation>
</comment>
<feature type="active site" description="O-(3'-phospho-DNA)-tyrosine intermediate" evidence="11">
    <location>
        <position position="282"/>
    </location>
</feature>
<keyword evidence="6 11" id="KW-0159">Chromosome partition</keyword>
<evidence type="ECO:0000259" key="13">
    <source>
        <dbReference type="PROSITE" id="PS51900"/>
    </source>
</evidence>
<dbReference type="GO" id="GO:0051301">
    <property type="term" value="P:cell division"/>
    <property type="evidence" value="ECO:0007669"/>
    <property type="project" value="UniProtKB-KW"/>
</dbReference>
<dbReference type="Gene3D" id="1.10.443.10">
    <property type="entry name" value="Intergrase catalytic core"/>
    <property type="match status" value="1"/>
</dbReference>
<dbReference type="NCBIfam" id="TIGR02225">
    <property type="entry name" value="recomb_XerD"/>
    <property type="match status" value="1"/>
</dbReference>
<dbReference type="GO" id="GO:0003677">
    <property type="term" value="F:DNA binding"/>
    <property type="evidence" value="ECO:0007669"/>
    <property type="project" value="UniProtKB-UniRule"/>
</dbReference>
<evidence type="ECO:0000256" key="2">
    <source>
        <dbReference type="ARBA" id="ARBA00010450"/>
    </source>
</evidence>
<dbReference type="InterPro" id="IPR004107">
    <property type="entry name" value="Integrase_SAM-like_N"/>
</dbReference>
<keyword evidence="7 11" id="KW-0229">DNA integration</keyword>
<dbReference type="InterPro" id="IPR011010">
    <property type="entry name" value="DNA_brk_join_enz"/>
</dbReference>
<dbReference type="InterPro" id="IPR002104">
    <property type="entry name" value="Integrase_catalytic"/>
</dbReference>
<dbReference type="AlphaFoldDB" id="A0A1J5E0K8"/>
<evidence type="ECO:0000256" key="4">
    <source>
        <dbReference type="ARBA" id="ARBA00022490"/>
    </source>
</evidence>
<dbReference type="GO" id="GO:0006313">
    <property type="term" value="P:DNA transposition"/>
    <property type="evidence" value="ECO:0007669"/>
    <property type="project" value="UniProtKB-UniRule"/>
</dbReference>
<dbReference type="InterPro" id="IPR023009">
    <property type="entry name" value="Tyrosine_recombinase_XerC/XerD"/>
</dbReference>
<evidence type="ECO:0000256" key="11">
    <source>
        <dbReference type="HAMAP-Rule" id="MF_01807"/>
    </source>
</evidence>
<dbReference type="HAMAP" id="MF_01808">
    <property type="entry name" value="Recomb_XerC_XerD"/>
    <property type="match status" value="1"/>
</dbReference>
<gene>
    <name evidence="11" type="primary">xerD</name>
    <name evidence="14" type="ORF">AUJ95_02615</name>
</gene>
<dbReference type="PANTHER" id="PTHR30349:SF81">
    <property type="entry name" value="TYROSINE RECOMBINASE XERC"/>
    <property type="match status" value="1"/>
</dbReference>
<dbReference type="Pfam" id="PF00589">
    <property type="entry name" value="Phage_integrase"/>
    <property type="match status" value="1"/>
</dbReference>
<comment type="similarity">
    <text evidence="2 11">Belongs to the 'phage' integrase family. XerD subfamily.</text>
</comment>
<dbReference type="NCBIfam" id="NF001399">
    <property type="entry name" value="PRK00283.1"/>
    <property type="match status" value="1"/>
</dbReference>
<feature type="active site" evidence="11">
    <location>
        <position position="250"/>
    </location>
</feature>
<sequence length="301" mass="34674">MKEQIDNFINYLGIERGLSENTLSAYLEDLLQYVEFLKTTQVNSWDEVMRGQVISYVIYMRDLGLKPTSIGRKIAAIKAFFRFLTQEGILKIEPTVDIELPKKEDKLPRFLTVAEVERLLNNPDIGKPLGLRDRAMFEFLYATGVRVSEIINVKIEDINLAVGFVKVFGKGRKERIVPIGKTAIDYIQQYLSTVRHNLIKKNKKGSKDSTDILFLNWYGEPLTRQGFWKIIKWRARCAGIVKTVSPHIIRHSFATHLLENFADLRSVQEMLGHANIVTTQVYTHLNSERLKAEHAKFHPRG</sequence>
<dbReference type="STRING" id="1817895.AUJ95_02615"/>
<protein>
    <recommendedName>
        <fullName evidence="3 11">Tyrosine recombinase XerD</fullName>
    </recommendedName>
</protein>
<evidence type="ECO:0000256" key="7">
    <source>
        <dbReference type="ARBA" id="ARBA00022908"/>
    </source>
</evidence>
<dbReference type="NCBIfam" id="NF040815">
    <property type="entry name" value="recomb_XerA_Arch"/>
    <property type="match status" value="1"/>
</dbReference>
<feature type="domain" description="Core-binding (CB)" evidence="13">
    <location>
        <begin position="1"/>
        <end position="85"/>
    </location>
</feature>
<dbReference type="InterPro" id="IPR013762">
    <property type="entry name" value="Integrase-like_cat_sf"/>
</dbReference>